<feature type="transmembrane region" description="Helical" evidence="9">
    <location>
        <begin position="335"/>
        <end position="357"/>
    </location>
</feature>
<dbReference type="eggNOG" id="COG0569">
    <property type="taxonomic scope" value="Bacteria"/>
</dbReference>
<keyword evidence="6 9" id="KW-1133">Transmembrane helix</keyword>
<dbReference type="Proteomes" id="UP000008206">
    <property type="component" value="Chromosome"/>
</dbReference>
<dbReference type="KEGG" id="cyj:Cyan7822_2844"/>
<dbReference type="SUPFAM" id="SSF51735">
    <property type="entry name" value="NAD(P)-binding Rossmann-fold domains"/>
    <property type="match status" value="1"/>
</dbReference>
<dbReference type="PROSITE" id="PS51201">
    <property type="entry name" value="RCK_N"/>
    <property type="match status" value="1"/>
</dbReference>
<feature type="domain" description="RCK N-terminal" evidence="10">
    <location>
        <begin position="400"/>
        <end position="523"/>
    </location>
</feature>
<dbReference type="eggNOG" id="COG0025">
    <property type="taxonomic scope" value="Bacteria"/>
</dbReference>
<dbReference type="Pfam" id="PF00999">
    <property type="entry name" value="Na_H_Exchanger"/>
    <property type="match status" value="1"/>
</dbReference>
<dbReference type="RefSeq" id="WP_013322908.1">
    <property type="nucleotide sequence ID" value="NC_014501.1"/>
</dbReference>
<keyword evidence="5 9" id="KW-0812">Transmembrane</keyword>
<evidence type="ECO:0000256" key="4">
    <source>
        <dbReference type="ARBA" id="ARBA00022475"/>
    </source>
</evidence>
<dbReference type="GO" id="GO:1902600">
    <property type="term" value="P:proton transmembrane transport"/>
    <property type="evidence" value="ECO:0007669"/>
    <property type="project" value="InterPro"/>
</dbReference>
<keyword evidence="7" id="KW-0406">Ion transport</keyword>
<dbReference type="AlphaFoldDB" id="E0U6P4"/>
<dbReference type="InterPro" id="IPR036291">
    <property type="entry name" value="NAD(P)-bd_dom_sf"/>
</dbReference>
<reference evidence="12" key="1">
    <citation type="journal article" date="2011" name="MBio">
        <title>Novel metabolic attributes of the genus Cyanothece, comprising a group of unicellular nitrogen-fixing Cyanobacteria.</title>
        <authorList>
            <person name="Bandyopadhyay A."/>
            <person name="Elvitigala T."/>
            <person name="Welsh E."/>
            <person name="Stockel J."/>
            <person name="Liberton M."/>
            <person name="Min H."/>
            <person name="Sherman L.A."/>
            <person name="Pakrasi H.B."/>
        </authorList>
    </citation>
    <scope>NUCLEOTIDE SEQUENCE [LARGE SCALE GENOMIC DNA]</scope>
    <source>
        <strain evidence="12">PCC 7822</strain>
    </source>
</reference>
<evidence type="ECO:0000256" key="1">
    <source>
        <dbReference type="ARBA" id="ARBA00004651"/>
    </source>
</evidence>
<feature type="transmembrane region" description="Helical" evidence="9">
    <location>
        <begin position="274"/>
        <end position="297"/>
    </location>
</feature>
<feature type="transmembrane region" description="Helical" evidence="9">
    <location>
        <begin position="93"/>
        <end position="114"/>
    </location>
</feature>
<feature type="transmembrane region" description="Helical" evidence="9">
    <location>
        <begin position="63"/>
        <end position="81"/>
    </location>
</feature>
<feature type="transmembrane region" description="Helical" evidence="9">
    <location>
        <begin position="369"/>
        <end position="390"/>
    </location>
</feature>
<dbReference type="PANTHER" id="PTHR32507">
    <property type="entry name" value="NA(+)/H(+) ANTIPORTER 1"/>
    <property type="match status" value="1"/>
</dbReference>
<feature type="transmembrane region" description="Helical" evidence="9">
    <location>
        <begin position="303"/>
        <end position="323"/>
    </location>
</feature>
<evidence type="ECO:0000256" key="8">
    <source>
        <dbReference type="ARBA" id="ARBA00023136"/>
    </source>
</evidence>
<proteinExistence type="predicted"/>
<dbReference type="HOGENOM" id="CLU_005912_10_1_3"/>
<dbReference type="Pfam" id="PF02254">
    <property type="entry name" value="TrkA_N"/>
    <property type="match status" value="1"/>
</dbReference>
<evidence type="ECO:0000256" key="2">
    <source>
        <dbReference type="ARBA" id="ARBA00022448"/>
    </source>
</evidence>
<keyword evidence="12" id="KW-1185">Reference proteome</keyword>
<evidence type="ECO:0000256" key="5">
    <source>
        <dbReference type="ARBA" id="ARBA00022692"/>
    </source>
</evidence>
<dbReference type="GO" id="GO:0015297">
    <property type="term" value="F:antiporter activity"/>
    <property type="evidence" value="ECO:0007669"/>
    <property type="project" value="UniProtKB-KW"/>
</dbReference>
<keyword evidence="2" id="KW-0813">Transport</keyword>
<feature type="transmembrane region" description="Helical" evidence="9">
    <location>
        <begin position="152"/>
        <end position="177"/>
    </location>
</feature>
<gene>
    <name evidence="11" type="ordered locus">Cyan7822_2844</name>
</gene>
<dbReference type="InterPro" id="IPR003148">
    <property type="entry name" value="RCK_N"/>
</dbReference>
<comment type="subcellular location">
    <subcellularLocation>
        <location evidence="1">Cell membrane</location>
        <topology evidence="1">Multi-pass membrane protein</topology>
    </subcellularLocation>
</comment>
<accession>E0U6P4</accession>
<feature type="transmembrane region" description="Helical" evidence="9">
    <location>
        <begin position="246"/>
        <end position="262"/>
    </location>
</feature>
<dbReference type="OrthoDB" id="570124at2"/>
<dbReference type="InterPro" id="IPR038770">
    <property type="entry name" value="Na+/solute_symporter_sf"/>
</dbReference>
<evidence type="ECO:0000259" key="10">
    <source>
        <dbReference type="PROSITE" id="PS51201"/>
    </source>
</evidence>
<dbReference type="EMBL" id="CP002198">
    <property type="protein sequence ID" value="ADN14803.1"/>
    <property type="molecule type" value="Genomic_DNA"/>
</dbReference>
<keyword evidence="4" id="KW-1003">Cell membrane</keyword>
<name>E0U6P4_GLOV7</name>
<dbReference type="Gene3D" id="1.20.1530.20">
    <property type="match status" value="1"/>
</dbReference>
<feature type="transmembrane region" description="Helical" evidence="9">
    <location>
        <begin position="7"/>
        <end position="25"/>
    </location>
</feature>
<evidence type="ECO:0000256" key="3">
    <source>
        <dbReference type="ARBA" id="ARBA00022449"/>
    </source>
</evidence>
<dbReference type="InterPro" id="IPR006153">
    <property type="entry name" value="Cation/H_exchanger_TM"/>
</dbReference>
<evidence type="ECO:0000256" key="9">
    <source>
        <dbReference type="SAM" id="Phobius"/>
    </source>
</evidence>
<evidence type="ECO:0000256" key="6">
    <source>
        <dbReference type="ARBA" id="ARBA00022989"/>
    </source>
</evidence>
<feature type="transmembrane region" description="Helical" evidence="9">
    <location>
        <begin position="120"/>
        <end position="140"/>
    </location>
</feature>
<evidence type="ECO:0000313" key="12">
    <source>
        <dbReference type="Proteomes" id="UP000008206"/>
    </source>
</evidence>
<evidence type="ECO:0000256" key="7">
    <source>
        <dbReference type="ARBA" id="ARBA00023065"/>
    </source>
</evidence>
<feature type="transmembrane region" description="Helical" evidence="9">
    <location>
        <begin position="189"/>
        <end position="211"/>
    </location>
</feature>
<organism evidence="11 12">
    <name type="scientific">Gloeothece verrucosa (strain PCC 7822)</name>
    <name type="common">Cyanothece sp. (strain PCC 7822)</name>
    <dbReference type="NCBI Taxonomy" id="497965"/>
    <lineage>
        <taxon>Bacteria</taxon>
        <taxon>Bacillati</taxon>
        <taxon>Cyanobacteriota</taxon>
        <taxon>Cyanophyceae</taxon>
        <taxon>Oscillatoriophycideae</taxon>
        <taxon>Chroococcales</taxon>
        <taxon>Aphanothecaceae</taxon>
        <taxon>Gloeothece</taxon>
        <taxon>Gloeothece verrucosa</taxon>
    </lineage>
</organism>
<dbReference type="GO" id="GO:0005886">
    <property type="term" value="C:plasma membrane"/>
    <property type="evidence" value="ECO:0007669"/>
    <property type="project" value="UniProtKB-SubCell"/>
</dbReference>
<dbReference type="STRING" id="497965.Cyan7822_2844"/>
<dbReference type="PANTHER" id="PTHR32507:SF0">
    <property type="entry name" value="NA(+)_H(+) ANTIPORTER 2-RELATED"/>
    <property type="match status" value="1"/>
</dbReference>
<evidence type="ECO:0000313" key="11">
    <source>
        <dbReference type="EMBL" id="ADN14803.1"/>
    </source>
</evidence>
<protein>
    <submittedName>
        <fullName evidence="11">Sodium/hydrogen exchanger</fullName>
    </submittedName>
</protein>
<keyword evidence="3" id="KW-0050">Antiport</keyword>
<feature type="transmembrane region" description="Helical" evidence="9">
    <location>
        <begin position="223"/>
        <end position="240"/>
    </location>
</feature>
<dbReference type="Gene3D" id="3.40.50.720">
    <property type="entry name" value="NAD(P)-binding Rossmann-like Domain"/>
    <property type="match status" value="1"/>
</dbReference>
<dbReference type="GO" id="GO:0006813">
    <property type="term" value="P:potassium ion transport"/>
    <property type="evidence" value="ECO:0007669"/>
    <property type="project" value="InterPro"/>
</dbReference>
<sequence length="644" mass="69082">MEGSFELTLQIVITVIAGISAQVIAEYLKVPSIVFLLVFGITLGPDGLNYLHPHHLGVGLEVMVALSVAIILFEGGLNLGLRDLGRVSGSLRNLVTVGTLITLIGGGMSAHWLAEFPWSIAFLYASLVVVTGPTVIGPLLKQVHVDRQVATLLEGEGVLIDPVGAILAVVVLDTIINSHASPVEIVNGLMLRLGIGTLIGAGCGWLLSLFLKRATFVSEDLKNLVVLAGVWGLFGLSQMIRSESGLMATVVAGIVLRASAVPEERLLRRFKGQLTILCVSVLFILLSADLSIASVFALGWGSVLAVGVLMFVVRPLSVAFCTLKSSLNWRQKLFVAWVAPRGIVSASVASLFAILLTSAGINGGDSIKAMVFLTIMMTVFIEGLTARWVARCLKITSDQATGAVIIGCNPLGRLIARLFQERGESVVLIDTDPEACQKASEENLPVYQSSGLDANVLEEAGISSMGTFMALTSNGEVNLVLAQRAVEEFEPPRVLAVFPQNSSSSPTNNKTKVNQAFIEQASIKTWNQYLTEGQIKLGKTVLKEPELSLQQAHLQALIRAGELLPLLLKRENNLLVVTPSESWQPKDELIYLLHDPRPKLLKRLGGGLQSSRLALEELPEVEELPIAAPSAPSELKTITETAKR</sequence>
<keyword evidence="8 9" id="KW-0472">Membrane</keyword>